<evidence type="ECO:0000256" key="8">
    <source>
        <dbReference type="ARBA" id="ARBA00022801"/>
    </source>
</evidence>
<evidence type="ECO:0000256" key="9">
    <source>
        <dbReference type="ARBA" id="ARBA00022833"/>
    </source>
</evidence>
<evidence type="ECO:0000256" key="14">
    <source>
        <dbReference type="PIRNR" id="PIRNR006404"/>
    </source>
</evidence>
<dbReference type="Gene3D" id="3.10.580.10">
    <property type="entry name" value="CBS-domain"/>
    <property type="match status" value="1"/>
</dbReference>
<feature type="transmembrane region" description="Helical" evidence="14">
    <location>
        <begin position="187"/>
        <end position="208"/>
    </location>
</feature>
<dbReference type="PROSITE" id="PS51371">
    <property type="entry name" value="CBS"/>
    <property type="match status" value="1"/>
</dbReference>
<keyword evidence="20" id="KW-1185">Reference proteome</keyword>
<dbReference type="PANTHER" id="PTHR39188:SF3">
    <property type="entry name" value="STAGE IV SPORULATION PROTEIN FB"/>
    <property type="match status" value="1"/>
</dbReference>
<dbReference type="OrthoDB" id="9781963at2"/>
<evidence type="ECO:0000256" key="15">
    <source>
        <dbReference type="PIRSR" id="PIRSR006404-1"/>
    </source>
</evidence>
<feature type="binding site" evidence="16">
    <location>
        <position position="66"/>
    </location>
    <ligand>
        <name>Zn(2+)</name>
        <dbReference type="ChEBI" id="CHEBI:29105"/>
        <note>catalytic</note>
    </ligand>
</feature>
<dbReference type="InterPro" id="IPR008915">
    <property type="entry name" value="Peptidase_M50"/>
</dbReference>
<dbReference type="InterPro" id="IPR046342">
    <property type="entry name" value="CBS_dom_sf"/>
</dbReference>
<feature type="transmembrane region" description="Helical" evidence="14">
    <location>
        <begin position="214"/>
        <end position="230"/>
    </location>
</feature>
<comment type="subcellular location">
    <subcellularLocation>
        <location evidence="1 14">Cell membrane</location>
        <topology evidence="1 14">Multi-pass membrane protein</topology>
    </subcellularLocation>
</comment>
<evidence type="ECO:0000256" key="16">
    <source>
        <dbReference type="PIRSR" id="PIRSR006404-2"/>
    </source>
</evidence>
<evidence type="ECO:0000256" key="10">
    <source>
        <dbReference type="ARBA" id="ARBA00022989"/>
    </source>
</evidence>
<keyword evidence="4 14" id="KW-0645">Protease</keyword>
<evidence type="ECO:0000256" key="3">
    <source>
        <dbReference type="ARBA" id="ARBA00022475"/>
    </source>
</evidence>
<evidence type="ECO:0000259" key="18">
    <source>
        <dbReference type="PROSITE" id="PS51371"/>
    </source>
</evidence>
<dbReference type="PANTHER" id="PTHR39188">
    <property type="entry name" value="MEMBRANE-ASSOCIATED ZINC METALLOPROTEASE M50B"/>
    <property type="match status" value="1"/>
</dbReference>
<feature type="binding site" evidence="16">
    <location>
        <position position="70"/>
    </location>
    <ligand>
        <name>Zn(2+)</name>
        <dbReference type="ChEBI" id="CHEBI:29105"/>
        <note>catalytic</note>
    </ligand>
</feature>
<evidence type="ECO:0000256" key="1">
    <source>
        <dbReference type="ARBA" id="ARBA00004651"/>
    </source>
</evidence>
<dbReference type="RefSeq" id="WP_073458904.1">
    <property type="nucleotide sequence ID" value="NZ_CALGVN010000041.1"/>
</dbReference>
<keyword evidence="13 14" id="KW-0472">Membrane</keyword>
<keyword evidence="5 14" id="KW-0812">Transmembrane</keyword>
<comment type="cofactor">
    <cofactor evidence="14 16">
        <name>Zn(2+)</name>
        <dbReference type="ChEBI" id="CHEBI:29105"/>
    </cofactor>
    <text evidence="14 16">Binds 1 zinc ion per subunit.</text>
</comment>
<keyword evidence="12 17" id="KW-0129">CBS domain</keyword>
<evidence type="ECO:0000256" key="13">
    <source>
        <dbReference type="ARBA" id="ARBA00023136"/>
    </source>
</evidence>
<feature type="transmembrane region" description="Helical" evidence="14">
    <location>
        <begin position="142"/>
        <end position="159"/>
    </location>
</feature>
<dbReference type="AlphaFoldDB" id="A0A1M6XMQ9"/>
<protein>
    <recommendedName>
        <fullName evidence="14">Zinc metalloprotease</fullName>
    </recommendedName>
</protein>
<keyword evidence="9 14" id="KW-0862">Zinc</keyword>
<dbReference type="InterPro" id="IPR000644">
    <property type="entry name" value="CBS_dom"/>
</dbReference>
<keyword evidence="11 14" id="KW-0482">Metalloprotease</keyword>
<evidence type="ECO:0000256" key="4">
    <source>
        <dbReference type="ARBA" id="ARBA00022670"/>
    </source>
</evidence>
<keyword evidence="10 14" id="KW-1133">Transmembrane helix</keyword>
<evidence type="ECO:0000256" key="11">
    <source>
        <dbReference type="ARBA" id="ARBA00023049"/>
    </source>
</evidence>
<keyword evidence="8 14" id="KW-0378">Hydrolase</keyword>
<keyword evidence="6 14" id="KW-0479">Metal-binding</keyword>
<name>A0A1M6XMQ9_PSETH</name>
<keyword evidence="7" id="KW-0677">Repeat</keyword>
<dbReference type="InterPro" id="IPR016483">
    <property type="entry name" value="UCP006404_Pept_M50_CBS"/>
</dbReference>
<dbReference type="Proteomes" id="UP000184363">
    <property type="component" value="Unassembled WGS sequence"/>
</dbReference>
<feature type="transmembrane region" description="Helical" evidence="14">
    <location>
        <begin position="45"/>
        <end position="66"/>
    </location>
</feature>
<reference evidence="19 20" key="1">
    <citation type="submission" date="2016-11" db="EMBL/GenBank/DDBJ databases">
        <authorList>
            <person name="Jaros S."/>
            <person name="Januszkiewicz K."/>
            <person name="Wedrychowicz H."/>
        </authorList>
    </citation>
    <scope>NUCLEOTIDE SEQUENCE [LARGE SCALE GENOMIC DNA]</scope>
    <source>
        <strain evidence="19 20">DSM 43832</strain>
    </source>
</reference>
<dbReference type="GO" id="GO:0006508">
    <property type="term" value="P:proteolysis"/>
    <property type="evidence" value="ECO:0007669"/>
    <property type="project" value="UniProtKB-KW"/>
</dbReference>
<evidence type="ECO:0000256" key="7">
    <source>
        <dbReference type="ARBA" id="ARBA00022737"/>
    </source>
</evidence>
<evidence type="ECO:0000256" key="5">
    <source>
        <dbReference type="ARBA" id="ARBA00022692"/>
    </source>
</evidence>
<evidence type="ECO:0000313" key="19">
    <source>
        <dbReference type="EMBL" id="SHL07290.1"/>
    </source>
</evidence>
<dbReference type="CDD" id="cd06164">
    <property type="entry name" value="S2P-M50_SpoIVFB_CBS"/>
    <property type="match status" value="1"/>
</dbReference>
<dbReference type="STRING" id="1848.SAMN05443637_11795"/>
<evidence type="ECO:0000256" key="12">
    <source>
        <dbReference type="ARBA" id="ARBA00023122"/>
    </source>
</evidence>
<dbReference type="GO" id="GO:0008237">
    <property type="term" value="F:metallopeptidase activity"/>
    <property type="evidence" value="ECO:0007669"/>
    <property type="project" value="UniProtKB-UniRule"/>
</dbReference>
<dbReference type="Pfam" id="PF02163">
    <property type="entry name" value="Peptidase_M50"/>
    <property type="match status" value="2"/>
</dbReference>
<feature type="transmembrane region" description="Helical" evidence="14">
    <location>
        <begin position="12"/>
        <end position="33"/>
    </location>
</feature>
<feature type="active site" evidence="15">
    <location>
        <position position="67"/>
    </location>
</feature>
<evidence type="ECO:0000313" key="20">
    <source>
        <dbReference type="Proteomes" id="UP000184363"/>
    </source>
</evidence>
<dbReference type="EMBL" id="FRAP01000017">
    <property type="protein sequence ID" value="SHL07290.1"/>
    <property type="molecule type" value="Genomic_DNA"/>
</dbReference>
<feature type="domain" description="CBS" evidence="18">
    <location>
        <begin position="250"/>
        <end position="309"/>
    </location>
</feature>
<keyword evidence="3 14" id="KW-1003">Cell membrane</keyword>
<proteinExistence type="inferred from homology"/>
<evidence type="ECO:0000256" key="17">
    <source>
        <dbReference type="PROSITE-ProRule" id="PRU00703"/>
    </source>
</evidence>
<evidence type="ECO:0000256" key="6">
    <source>
        <dbReference type="ARBA" id="ARBA00022723"/>
    </source>
</evidence>
<dbReference type="GO" id="GO:0005886">
    <property type="term" value="C:plasma membrane"/>
    <property type="evidence" value="ECO:0007669"/>
    <property type="project" value="UniProtKB-SubCell"/>
</dbReference>
<accession>A0A1M6XMQ9</accession>
<feature type="binding site" evidence="16">
    <location>
        <position position="165"/>
    </location>
    <ligand>
        <name>Zn(2+)</name>
        <dbReference type="ChEBI" id="CHEBI:29105"/>
        <note>catalytic</note>
    </ligand>
</feature>
<dbReference type="SMART" id="SM00116">
    <property type="entry name" value="CBS"/>
    <property type="match status" value="1"/>
</dbReference>
<dbReference type="GO" id="GO:0046872">
    <property type="term" value="F:metal ion binding"/>
    <property type="evidence" value="ECO:0007669"/>
    <property type="project" value="UniProtKB-UniRule"/>
</dbReference>
<dbReference type="PIRSF" id="PIRSF006404">
    <property type="entry name" value="UCP006404_Pept_M50_CBS"/>
    <property type="match status" value="1"/>
</dbReference>
<dbReference type="SUPFAM" id="SSF54631">
    <property type="entry name" value="CBS-domain pair"/>
    <property type="match status" value="1"/>
</dbReference>
<gene>
    <name evidence="19" type="ORF">SAMN05443637_11795</name>
</gene>
<feature type="transmembrane region" description="Helical" evidence="14">
    <location>
        <begin position="108"/>
        <end position="130"/>
    </location>
</feature>
<organism evidence="19 20">
    <name type="scientific">Pseudonocardia thermophila</name>
    <dbReference type="NCBI Taxonomy" id="1848"/>
    <lineage>
        <taxon>Bacteria</taxon>
        <taxon>Bacillati</taxon>
        <taxon>Actinomycetota</taxon>
        <taxon>Actinomycetes</taxon>
        <taxon>Pseudonocardiales</taxon>
        <taxon>Pseudonocardiaceae</taxon>
        <taxon>Pseudonocardia</taxon>
    </lineage>
</organism>
<sequence>MRATVRLGRIGGIPIGLHWSVFVAVLLIGSVVAVNLPGVAPGLGFGAYLLWGCAGAAAFLLSLLAHELAHALVARRTGTEVRAITLWLLGGVSELGGQPKRPAAEAGIAFAGPLTSAVLGAAFAAGAVVAEAAGGPDLLTAVLAWLAVMNVVLAVFNLLPGTPLDGGRVVHALLWGLWGDRDRASRAAGSAGQVLGLILAGIGLFQALDGRWDGLWLVLVGWFVASAAAGESARALMGSRVAGVQVGEIMTRRPVTVPAWLSVQQLVSALTAPDAPRHRVFPVVGATGELVGVVSQGDLARVPAADRPTTPLRTVTRAVPGEWVLTADSPLDPLLDRPLTHGRDLAVVVEDGAVIGVVGPDDLARTVERRGLLTDDRAKR</sequence>
<dbReference type="Pfam" id="PF00571">
    <property type="entry name" value="CBS"/>
    <property type="match status" value="1"/>
</dbReference>
<comment type="similarity">
    <text evidence="2 14">Belongs to the peptidase M50B family.</text>
</comment>
<evidence type="ECO:0000256" key="2">
    <source>
        <dbReference type="ARBA" id="ARBA00007931"/>
    </source>
</evidence>